<evidence type="ECO:0000256" key="2">
    <source>
        <dbReference type="ARBA" id="ARBA00023125"/>
    </source>
</evidence>
<sequence>MPDADICFMDIKEILAENVRSYRNINNLSQEQLAEISGLHRTYIGSVERKERNVTLSTLIILRKALNTSVPKLLTRQGLKNEQG</sequence>
<proteinExistence type="predicted"/>
<dbReference type="InterPro" id="IPR050807">
    <property type="entry name" value="TransReg_Diox_bact_type"/>
</dbReference>
<evidence type="ECO:0000256" key="3">
    <source>
        <dbReference type="ARBA" id="ARBA00023163"/>
    </source>
</evidence>
<dbReference type="AlphaFoldDB" id="Q54482"/>
<feature type="domain" description="HTH cro/C1-type" evidence="4">
    <location>
        <begin position="19"/>
        <end position="73"/>
    </location>
</feature>
<keyword evidence="2" id="KW-0238">DNA-binding</keyword>
<name>Q54482_SERMA</name>
<dbReference type="InterPro" id="IPR001387">
    <property type="entry name" value="Cro/C1-type_HTH"/>
</dbReference>
<dbReference type="Pfam" id="PF01381">
    <property type="entry name" value="HTH_3"/>
    <property type="match status" value="1"/>
</dbReference>
<dbReference type="EMBL" id="M98769">
    <property type="protein sequence ID" value="AAA26568.1"/>
    <property type="molecule type" value="Genomic_DNA"/>
</dbReference>
<protein>
    <submittedName>
        <fullName evidence="5">C protein</fullName>
    </submittedName>
</protein>
<dbReference type="SMART" id="SM00530">
    <property type="entry name" value="HTH_XRE"/>
    <property type="match status" value="1"/>
</dbReference>
<dbReference type="PANTHER" id="PTHR46797:SF23">
    <property type="entry name" value="HTH-TYPE TRANSCRIPTIONAL REGULATOR SUTR"/>
    <property type="match status" value="1"/>
</dbReference>
<dbReference type="SUPFAM" id="SSF47413">
    <property type="entry name" value="lambda repressor-like DNA-binding domains"/>
    <property type="match status" value="1"/>
</dbReference>
<dbReference type="PROSITE" id="PS50943">
    <property type="entry name" value="HTH_CROC1"/>
    <property type="match status" value="1"/>
</dbReference>
<organism evidence="5">
    <name type="scientific">Serratia marcescens</name>
    <dbReference type="NCBI Taxonomy" id="615"/>
    <lineage>
        <taxon>Bacteria</taxon>
        <taxon>Pseudomonadati</taxon>
        <taxon>Pseudomonadota</taxon>
        <taxon>Gammaproteobacteria</taxon>
        <taxon>Enterobacterales</taxon>
        <taxon>Yersiniaceae</taxon>
        <taxon>Serratia</taxon>
    </lineage>
</organism>
<evidence type="ECO:0000259" key="4">
    <source>
        <dbReference type="PROSITE" id="PS50943"/>
    </source>
</evidence>
<dbReference type="GO" id="GO:0005829">
    <property type="term" value="C:cytosol"/>
    <property type="evidence" value="ECO:0007669"/>
    <property type="project" value="TreeGrafter"/>
</dbReference>
<dbReference type="GO" id="GO:0003677">
    <property type="term" value="F:DNA binding"/>
    <property type="evidence" value="ECO:0007669"/>
    <property type="project" value="UniProtKB-KW"/>
</dbReference>
<dbReference type="Gene3D" id="1.10.260.40">
    <property type="entry name" value="lambda repressor-like DNA-binding domains"/>
    <property type="match status" value="1"/>
</dbReference>
<dbReference type="InterPro" id="IPR010982">
    <property type="entry name" value="Lambda_DNA-bd_dom_sf"/>
</dbReference>
<dbReference type="CDD" id="cd00093">
    <property type="entry name" value="HTH_XRE"/>
    <property type="match status" value="1"/>
</dbReference>
<accession>Q54482</accession>
<keyword evidence="1" id="KW-0805">Transcription regulation</keyword>
<keyword evidence="3" id="KW-0804">Transcription</keyword>
<dbReference type="GO" id="GO:0003700">
    <property type="term" value="F:DNA-binding transcription factor activity"/>
    <property type="evidence" value="ECO:0007669"/>
    <property type="project" value="TreeGrafter"/>
</dbReference>
<reference evidence="5" key="1">
    <citation type="submission" date="1992-08" db="EMBL/GenBank/DDBJ databases">
        <title>Characterization of the SmaI restriction and modification enzymes.</title>
        <authorList>
            <person name="Dunbar J.C."/>
            <person name="Withers B."/>
        </authorList>
    </citation>
    <scope>NUCLEOTIDE SEQUENCE</scope>
</reference>
<evidence type="ECO:0000313" key="5">
    <source>
        <dbReference type="EMBL" id="AAA26568.1"/>
    </source>
</evidence>
<evidence type="ECO:0000256" key="1">
    <source>
        <dbReference type="ARBA" id="ARBA00023015"/>
    </source>
</evidence>
<dbReference type="PANTHER" id="PTHR46797">
    <property type="entry name" value="HTH-TYPE TRANSCRIPTIONAL REGULATOR"/>
    <property type="match status" value="1"/>
</dbReference>